<name>A0A9J5W4C4_SOLCO</name>
<reference evidence="2 3" key="1">
    <citation type="submission" date="2020-09" db="EMBL/GenBank/DDBJ databases">
        <title>De no assembly of potato wild relative species, Solanum commersonii.</title>
        <authorList>
            <person name="Cho K."/>
        </authorList>
    </citation>
    <scope>NUCLEOTIDE SEQUENCE [LARGE SCALE GENOMIC DNA]</scope>
    <source>
        <strain evidence="2">LZ3.2</strain>
        <tissue evidence="2">Leaf</tissue>
    </source>
</reference>
<dbReference type="AlphaFoldDB" id="A0A9J5W4C4"/>
<organism evidence="2 3">
    <name type="scientific">Solanum commersonii</name>
    <name type="common">Commerson's wild potato</name>
    <name type="synonym">Commerson's nightshade</name>
    <dbReference type="NCBI Taxonomy" id="4109"/>
    <lineage>
        <taxon>Eukaryota</taxon>
        <taxon>Viridiplantae</taxon>
        <taxon>Streptophyta</taxon>
        <taxon>Embryophyta</taxon>
        <taxon>Tracheophyta</taxon>
        <taxon>Spermatophyta</taxon>
        <taxon>Magnoliopsida</taxon>
        <taxon>eudicotyledons</taxon>
        <taxon>Gunneridae</taxon>
        <taxon>Pentapetalae</taxon>
        <taxon>asterids</taxon>
        <taxon>lamiids</taxon>
        <taxon>Solanales</taxon>
        <taxon>Solanaceae</taxon>
        <taxon>Solanoideae</taxon>
        <taxon>Solaneae</taxon>
        <taxon>Solanum</taxon>
    </lineage>
</organism>
<protein>
    <submittedName>
        <fullName evidence="2">Uncharacterized protein</fullName>
    </submittedName>
</protein>
<evidence type="ECO:0000256" key="1">
    <source>
        <dbReference type="SAM" id="MobiDB-lite"/>
    </source>
</evidence>
<evidence type="ECO:0000313" key="3">
    <source>
        <dbReference type="Proteomes" id="UP000824120"/>
    </source>
</evidence>
<dbReference type="EMBL" id="JACXVP010000012">
    <property type="protein sequence ID" value="KAG5570239.1"/>
    <property type="molecule type" value="Genomic_DNA"/>
</dbReference>
<sequence>MGNGMKKESIVSEEPETNKAHFYCGKDKNHEEAIIGVNGLGRHRRSIDTSIIDKVDERR</sequence>
<comment type="caution">
    <text evidence="2">The sequence shown here is derived from an EMBL/GenBank/DDBJ whole genome shotgun (WGS) entry which is preliminary data.</text>
</comment>
<evidence type="ECO:0000313" key="2">
    <source>
        <dbReference type="EMBL" id="KAG5570239.1"/>
    </source>
</evidence>
<keyword evidence="3" id="KW-1185">Reference proteome</keyword>
<accession>A0A9J5W4C4</accession>
<dbReference type="Proteomes" id="UP000824120">
    <property type="component" value="Chromosome 12"/>
</dbReference>
<proteinExistence type="predicted"/>
<feature type="region of interest" description="Disordered" evidence="1">
    <location>
        <begin position="1"/>
        <end position="24"/>
    </location>
</feature>
<gene>
    <name evidence="2" type="ORF">H5410_060005</name>
</gene>